<accession>A0A3B0XT34</accession>
<proteinExistence type="predicted"/>
<protein>
    <submittedName>
        <fullName evidence="1">Uncharacterized protein</fullName>
    </submittedName>
</protein>
<reference evidence="1" key="1">
    <citation type="submission" date="2018-06" db="EMBL/GenBank/DDBJ databases">
        <authorList>
            <person name="Zhirakovskaya E."/>
        </authorList>
    </citation>
    <scope>NUCLEOTIDE SEQUENCE</scope>
</reference>
<organism evidence="1">
    <name type="scientific">hydrothermal vent metagenome</name>
    <dbReference type="NCBI Taxonomy" id="652676"/>
    <lineage>
        <taxon>unclassified sequences</taxon>
        <taxon>metagenomes</taxon>
        <taxon>ecological metagenomes</taxon>
    </lineage>
</organism>
<name>A0A3B0XT34_9ZZZZ</name>
<evidence type="ECO:0000313" key="1">
    <source>
        <dbReference type="EMBL" id="VAW67890.1"/>
    </source>
</evidence>
<dbReference type="EMBL" id="UOFJ01000299">
    <property type="protein sequence ID" value="VAW67890.1"/>
    <property type="molecule type" value="Genomic_DNA"/>
</dbReference>
<sequence length="43" mass="4989">MGYQEASYSELKSRLSEKKMNILGKLFDAIDASHLNVDEWIEK</sequence>
<gene>
    <name evidence="1" type="ORF">MNBD_GAMMA10-164</name>
</gene>
<dbReference type="AlphaFoldDB" id="A0A3B0XT34"/>